<gene>
    <name evidence="1" type="ORF">CU320_09225</name>
</gene>
<dbReference type="AlphaFoldDB" id="A0A2H9UL09"/>
<reference evidence="1 2" key="2">
    <citation type="submission" date="2017-12" db="EMBL/GenBank/DDBJ databases">
        <title>Revising the taxonomy of the Acinetobacter lwoffii group: the description of Acinetobacter pseudolwoffii sp. nov. and emended description of Acinetobacter lwoffii.</title>
        <authorList>
            <person name="Nemec A."/>
        </authorList>
    </citation>
    <scope>NUCLEOTIDE SEQUENCE [LARGE SCALE GENOMIC DNA]</scope>
    <source>
        <strain evidence="1 2">ANC 5347</strain>
    </source>
</reference>
<comment type="caution">
    <text evidence="1">The sequence shown here is derived from an EMBL/GenBank/DDBJ whole genome shotgun (WGS) entry which is preliminary data.</text>
</comment>
<accession>A0A2H9UL09</accession>
<dbReference type="Proteomes" id="UP000242351">
    <property type="component" value="Unassembled WGS sequence"/>
</dbReference>
<name>A0A2H9UL09_9GAMM</name>
<dbReference type="EMBL" id="PGOZ01000010">
    <property type="protein sequence ID" value="PJI32377.1"/>
    <property type="molecule type" value="Genomic_DNA"/>
</dbReference>
<protein>
    <submittedName>
        <fullName evidence="1">Uncharacterized protein</fullName>
    </submittedName>
</protein>
<evidence type="ECO:0000313" key="1">
    <source>
        <dbReference type="EMBL" id="PJI32377.1"/>
    </source>
</evidence>
<proteinExistence type="predicted"/>
<evidence type="ECO:0000313" key="2">
    <source>
        <dbReference type="Proteomes" id="UP000242351"/>
    </source>
</evidence>
<reference evidence="1 2" key="1">
    <citation type="submission" date="2017-11" db="EMBL/GenBank/DDBJ databases">
        <authorList>
            <person name="Han C.G."/>
        </authorList>
    </citation>
    <scope>NUCLEOTIDE SEQUENCE [LARGE SCALE GENOMIC DNA]</scope>
    <source>
        <strain evidence="1 2">ANC 5347</strain>
    </source>
</reference>
<dbReference type="RefSeq" id="WP_100357786.1">
    <property type="nucleotide sequence ID" value="NZ_CP183899.1"/>
</dbReference>
<sequence>MALNVGPDFKQRWLNVPEAVRQTFIDDLSRICDILKPETSLEEWQIRDQRLQQESERKIEEAYAQRKAELIEAARIRRQLALEQALADKRAAEQAAIAQLYQDEQRKFAEQTQALADINLSLKTEMQHYVARYQKNPEHSFDFAQGRIQIEDHTILSELESVRLRLELEAETVIEQTINALREQMRVAAQEEIDYILKNSEFSEQVRPD</sequence>
<organism evidence="1 2">
    <name type="scientific">Acinetobacter pseudolwoffii</name>
    <dbReference type="NCBI Taxonomy" id="2053287"/>
    <lineage>
        <taxon>Bacteria</taxon>
        <taxon>Pseudomonadati</taxon>
        <taxon>Pseudomonadota</taxon>
        <taxon>Gammaproteobacteria</taxon>
        <taxon>Moraxellales</taxon>
        <taxon>Moraxellaceae</taxon>
        <taxon>Acinetobacter</taxon>
    </lineage>
</organism>